<organism evidence="6 7">
    <name type="scientific">Diacronema lutheri</name>
    <name type="common">Unicellular marine alga</name>
    <name type="synonym">Monochrysis lutheri</name>
    <dbReference type="NCBI Taxonomy" id="2081491"/>
    <lineage>
        <taxon>Eukaryota</taxon>
        <taxon>Haptista</taxon>
        <taxon>Haptophyta</taxon>
        <taxon>Pavlovophyceae</taxon>
        <taxon>Pavlovales</taxon>
        <taxon>Pavlovaceae</taxon>
        <taxon>Diacronema</taxon>
    </lineage>
</organism>
<keyword evidence="5" id="KW-0472">Membrane</keyword>
<feature type="transmembrane region" description="Helical" evidence="5">
    <location>
        <begin position="579"/>
        <end position="603"/>
    </location>
</feature>
<evidence type="ECO:0000313" key="7">
    <source>
        <dbReference type="Proteomes" id="UP000751190"/>
    </source>
</evidence>
<evidence type="ECO:0000256" key="2">
    <source>
        <dbReference type="ARBA" id="ARBA00022737"/>
    </source>
</evidence>
<keyword evidence="1 3" id="KW-0853">WD repeat</keyword>
<name>A0A8J5XV30_DIALT</name>
<feature type="compositionally biased region" description="Acidic residues" evidence="4">
    <location>
        <begin position="291"/>
        <end position="300"/>
    </location>
</feature>
<dbReference type="InterPro" id="IPR001680">
    <property type="entry name" value="WD40_rpt"/>
</dbReference>
<evidence type="ECO:0000313" key="6">
    <source>
        <dbReference type="EMBL" id="KAG8465955.1"/>
    </source>
</evidence>
<protein>
    <recommendedName>
        <fullName evidence="8">F-box domain-containing protein</fullName>
    </recommendedName>
</protein>
<gene>
    <name evidence="6" type="ORF">KFE25_005525</name>
</gene>
<reference evidence="6" key="1">
    <citation type="submission" date="2021-05" db="EMBL/GenBank/DDBJ databases">
        <title>The genome of the haptophyte Pavlova lutheri (Diacronema luteri, Pavlovales) - a model for lipid biosynthesis in eukaryotic algae.</title>
        <authorList>
            <person name="Hulatt C.J."/>
            <person name="Posewitz M.C."/>
        </authorList>
    </citation>
    <scope>NUCLEOTIDE SEQUENCE</scope>
    <source>
        <strain evidence="6">NIVA-4/92</strain>
    </source>
</reference>
<keyword evidence="5" id="KW-0812">Transmembrane</keyword>
<keyword evidence="2" id="KW-0677">Repeat</keyword>
<dbReference type="GO" id="GO:1990234">
    <property type="term" value="C:transferase complex"/>
    <property type="evidence" value="ECO:0007669"/>
    <property type="project" value="UniProtKB-ARBA"/>
</dbReference>
<dbReference type="Pfam" id="PF00400">
    <property type="entry name" value="WD40"/>
    <property type="match status" value="1"/>
</dbReference>
<evidence type="ECO:0008006" key="8">
    <source>
        <dbReference type="Google" id="ProtNLM"/>
    </source>
</evidence>
<dbReference type="InterPro" id="IPR015943">
    <property type="entry name" value="WD40/YVTN_repeat-like_dom_sf"/>
</dbReference>
<feature type="compositionally biased region" description="Low complexity" evidence="4">
    <location>
        <begin position="301"/>
        <end position="319"/>
    </location>
</feature>
<dbReference type="PANTHER" id="PTHR22847">
    <property type="entry name" value="WD40 REPEAT PROTEIN"/>
    <property type="match status" value="1"/>
</dbReference>
<dbReference type="SMART" id="SM00320">
    <property type="entry name" value="WD40"/>
    <property type="match status" value="4"/>
</dbReference>
<accession>A0A8J5XV30</accession>
<evidence type="ECO:0000256" key="4">
    <source>
        <dbReference type="SAM" id="MobiDB-lite"/>
    </source>
</evidence>
<evidence type="ECO:0000256" key="1">
    <source>
        <dbReference type="ARBA" id="ARBA00022574"/>
    </source>
</evidence>
<comment type="caution">
    <text evidence="6">The sequence shown here is derived from an EMBL/GenBank/DDBJ whole genome shotgun (WGS) entry which is preliminary data.</text>
</comment>
<dbReference type="GO" id="GO:0005634">
    <property type="term" value="C:nucleus"/>
    <property type="evidence" value="ECO:0007669"/>
    <property type="project" value="TreeGrafter"/>
</dbReference>
<feature type="repeat" description="WD" evidence="3">
    <location>
        <begin position="186"/>
        <end position="226"/>
    </location>
</feature>
<evidence type="ECO:0000256" key="5">
    <source>
        <dbReference type="SAM" id="Phobius"/>
    </source>
</evidence>
<dbReference type="PROSITE" id="PS50082">
    <property type="entry name" value="WD_REPEATS_2"/>
    <property type="match status" value="3"/>
</dbReference>
<dbReference type="InterPro" id="IPR036322">
    <property type="entry name" value="WD40_repeat_dom_sf"/>
</dbReference>
<dbReference type="PANTHER" id="PTHR22847:SF637">
    <property type="entry name" value="WD REPEAT DOMAIN 5B"/>
    <property type="match status" value="1"/>
</dbReference>
<proteinExistence type="predicted"/>
<dbReference type="SUPFAM" id="SSF50978">
    <property type="entry name" value="WD40 repeat-like"/>
    <property type="match status" value="1"/>
</dbReference>
<feature type="repeat" description="WD" evidence="3">
    <location>
        <begin position="142"/>
        <end position="184"/>
    </location>
</feature>
<evidence type="ECO:0000256" key="3">
    <source>
        <dbReference type="PROSITE-ProRule" id="PRU00221"/>
    </source>
</evidence>
<feature type="region of interest" description="Disordered" evidence="4">
    <location>
        <begin position="283"/>
        <end position="319"/>
    </location>
</feature>
<dbReference type="Gene3D" id="2.130.10.10">
    <property type="entry name" value="YVTN repeat-like/Quinoprotein amine dehydrogenase"/>
    <property type="match status" value="1"/>
</dbReference>
<dbReference type="AlphaFoldDB" id="A0A8J5XV30"/>
<dbReference type="Proteomes" id="UP000751190">
    <property type="component" value="Unassembled WGS sequence"/>
</dbReference>
<keyword evidence="5" id="KW-1133">Transmembrane helix</keyword>
<sequence length="608" mass="62620">MLDLLHNDVLGVLLQHLAAEDFERLAAVCTSLRRKVMAAETLWAAHLGGRATYDDVARRALALAPSASARAPLARALAVRKAALANWRSAQPATREWVLEPRKERAGMVTALELDDLTLAAGGSDHCVRVWELRSRRQVATLRGHTGAVRCLLLRGCADGALFSGAWDKTIRRWDVRSGACEQLLAGGHERCVMALALVSEHLLVSAGGEGRVVWWDLRTGARVRTRRHASPILALELNGRATVAAFADGSVRAWRTQLAPAEAARGCGDDLELASARWAAPTADASSSADDADDADDALDGGAPSGAPATGSRADGAAAAGGGEWYVSPCEVLAPPSLPCTQPAARASHQRLPNGQPLPAELVALYDEFADPSKFVSAHIRAARRASGGGALALALCSHRELVLASLCFSDRAPHPPGGRTAGDGDPAVHGTPSGVHTEASFNCAGAASCCALLPEAAVALVGCRSTNPPGAAPTQPAGACVLIHDASAAVRAARAAGANAGAHRRRPARPARLLLATGPSAILVRWDVLVVGTQGGCVHVFDFTCAAAQPARAGWRAAVARGALGGWRALVGAERALWLGACGALAIAVVAVALAALCGLAPARAS</sequence>
<feature type="repeat" description="WD" evidence="3">
    <location>
        <begin position="119"/>
        <end position="141"/>
    </location>
</feature>
<dbReference type="EMBL" id="JAGTXO010000009">
    <property type="protein sequence ID" value="KAG8465955.1"/>
    <property type="molecule type" value="Genomic_DNA"/>
</dbReference>
<keyword evidence="7" id="KW-1185">Reference proteome</keyword>
<dbReference type="OrthoDB" id="6262491at2759"/>